<feature type="domain" description="M23ase beta-sheet core" evidence="2">
    <location>
        <begin position="387"/>
        <end position="481"/>
    </location>
</feature>
<reference evidence="3 5" key="1">
    <citation type="submission" date="2020-06" db="EMBL/GenBank/DDBJ databases">
        <title>Anoxygenic phototrophic Chloroflexota member uses a Type I reaction center.</title>
        <authorList>
            <person name="Tsuji J.M."/>
            <person name="Shaw N.A."/>
            <person name="Nagashima S."/>
            <person name="Venkiteswaran J."/>
            <person name="Schiff S.L."/>
            <person name="Hanada S."/>
            <person name="Tank M."/>
            <person name="Neufeld J.D."/>
        </authorList>
    </citation>
    <scope>NUCLEOTIDE SEQUENCE [LARGE SCALE GENOMIC DNA]</scope>
    <source>
        <strain evidence="3">L227-S17</strain>
    </source>
</reference>
<dbReference type="AlphaFoldDB" id="A0A8T7M6U0"/>
<dbReference type="InterPro" id="IPR011055">
    <property type="entry name" value="Dup_hybrid_motif"/>
</dbReference>
<dbReference type="CDD" id="cd12797">
    <property type="entry name" value="M23_peptidase"/>
    <property type="match status" value="1"/>
</dbReference>
<dbReference type="PANTHER" id="PTHR21666:SF287">
    <property type="entry name" value="CYTOPLASMIC MEMBRANE PROTEIN"/>
    <property type="match status" value="1"/>
</dbReference>
<dbReference type="PANTHER" id="PTHR21666">
    <property type="entry name" value="PEPTIDASE-RELATED"/>
    <property type="match status" value="1"/>
</dbReference>
<evidence type="ECO:0000313" key="3">
    <source>
        <dbReference type="EMBL" id="NWJ47736.1"/>
    </source>
</evidence>
<dbReference type="SUPFAM" id="SSF51261">
    <property type="entry name" value="Duplicated hybrid motif"/>
    <property type="match status" value="1"/>
</dbReference>
<reference evidence="4" key="2">
    <citation type="journal article" date="2024" name="Nature">
        <title>Anoxygenic phototroph of the Chloroflexota uses a type I reaction centre.</title>
        <authorList>
            <person name="Tsuji J.M."/>
            <person name="Shaw N.A."/>
            <person name="Nagashima S."/>
            <person name="Venkiteswaran J.J."/>
            <person name="Schiff S.L."/>
            <person name="Watanabe T."/>
            <person name="Fukui M."/>
            <person name="Hanada S."/>
            <person name="Tank M."/>
            <person name="Neufeld J.D."/>
        </authorList>
    </citation>
    <scope>NUCLEOTIDE SEQUENCE</scope>
    <source>
        <strain evidence="4">L227-S17</strain>
    </source>
</reference>
<dbReference type="Proteomes" id="UP001431572">
    <property type="component" value="Chromosome 2"/>
</dbReference>
<feature type="chain" id="PRO_5035898086" evidence="1">
    <location>
        <begin position="29"/>
        <end position="489"/>
    </location>
</feature>
<dbReference type="Pfam" id="PF01551">
    <property type="entry name" value="Peptidase_M23"/>
    <property type="match status" value="1"/>
</dbReference>
<evidence type="ECO:0000259" key="2">
    <source>
        <dbReference type="Pfam" id="PF01551"/>
    </source>
</evidence>
<name>A0A8T7M6U0_9CHLR</name>
<dbReference type="RefSeq" id="WP_341471514.1">
    <property type="nucleotide sequence ID" value="NZ_CP128400.1"/>
</dbReference>
<feature type="signal peptide" evidence="1">
    <location>
        <begin position="1"/>
        <end position="28"/>
    </location>
</feature>
<keyword evidence="1" id="KW-0732">Signal</keyword>
<sequence>MKVIRPAGVCFTVVFLLSILVVPVPALAVTNVALDPGDSLPFPVATDPTRTYFPDTGHYLAGGFRTYWQQHGGLAQFGLPLSEEYTEANPADGKNYTVQYFERARFEYHPEFKGTPYEIELGLLGVQTVVGRKFDPTPYVPSTPNHYYFTETRHTLSAGFKRYWDSHGGLAIFGFPISEEFTEGGYTVQYFERNRFEYHPEFSGTEYEVLLGLLGTDSFRLTGHHLPQTFGVRPDSGAVVQGHTLKVRVLGSVPSNVTASFNGQKLTFVSQAGELAAYAPIVSNAALRPQLLRTEIIDNTGVVRRFDQNIGVLAGQFEHQTIQLDPAVESSLGSDEEQQRERDRDFSFYNQVTPVKLWSGRFSWPLTGPITTPFGSRRDYVGGGSEIHDAIDLGVPQGTPIRAPQRGIVVLAEFQKVRGGIVIIDHGLGVHSAYFHQSVIAVKVGDMLNQGDLIGKVGTTGLSTGAHLHWEIRIGAIGVDPEEWIKRDF</sequence>
<organism evidence="3 5">
    <name type="scientific">Candidatus Chlorohelix allophototropha</name>
    <dbReference type="NCBI Taxonomy" id="3003348"/>
    <lineage>
        <taxon>Bacteria</taxon>
        <taxon>Bacillati</taxon>
        <taxon>Chloroflexota</taxon>
        <taxon>Chloroflexia</taxon>
        <taxon>Candidatus Chloroheliales</taxon>
        <taxon>Candidatus Chloroheliaceae</taxon>
        <taxon>Candidatus Chlorohelix</taxon>
    </lineage>
</organism>
<dbReference type="Gene3D" id="2.70.70.10">
    <property type="entry name" value="Glucose Permease (Domain IIA)"/>
    <property type="match status" value="1"/>
</dbReference>
<gene>
    <name evidence="3" type="ORF">HXX08_17930</name>
    <name evidence="4" type="ORF">OZ401_003269</name>
</gene>
<dbReference type="GO" id="GO:0004222">
    <property type="term" value="F:metalloendopeptidase activity"/>
    <property type="evidence" value="ECO:0007669"/>
    <property type="project" value="TreeGrafter"/>
</dbReference>
<dbReference type="InterPro" id="IPR050570">
    <property type="entry name" value="Cell_wall_metabolism_enzyme"/>
</dbReference>
<evidence type="ECO:0000313" key="6">
    <source>
        <dbReference type="Proteomes" id="UP001431572"/>
    </source>
</evidence>
<accession>A0A8T7M6U0</accession>
<evidence type="ECO:0000256" key="1">
    <source>
        <dbReference type="SAM" id="SignalP"/>
    </source>
</evidence>
<dbReference type="InterPro" id="IPR016047">
    <property type="entry name" value="M23ase_b-sheet_dom"/>
</dbReference>
<dbReference type="EMBL" id="CP128400">
    <property type="protein sequence ID" value="WJW69641.1"/>
    <property type="molecule type" value="Genomic_DNA"/>
</dbReference>
<dbReference type="EMBL" id="JACATZ010000003">
    <property type="protein sequence ID" value="NWJ47736.1"/>
    <property type="molecule type" value="Genomic_DNA"/>
</dbReference>
<proteinExistence type="predicted"/>
<keyword evidence="6" id="KW-1185">Reference proteome</keyword>
<evidence type="ECO:0000313" key="4">
    <source>
        <dbReference type="EMBL" id="WJW69641.1"/>
    </source>
</evidence>
<evidence type="ECO:0000313" key="5">
    <source>
        <dbReference type="Proteomes" id="UP000521676"/>
    </source>
</evidence>
<protein>
    <submittedName>
        <fullName evidence="3">M23 family metallopeptidase</fullName>
    </submittedName>
</protein>
<dbReference type="Proteomes" id="UP000521676">
    <property type="component" value="Unassembled WGS sequence"/>
</dbReference>